<keyword evidence="14" id="KW-0677">Repeat</keyword>
<dbReference type="InterPro" id="IPR011102">
    <property type="entry name" value="Sig_transdc_His_kinase_HWE"/>
</dbReference>
<evidence type="ECO:0000256" key="19">
    <source>
        <dbReference type="ARBA" id="ARBA00022991"/>
    </source>
</evidence>
<evidence type="ECO:0000256" key="6">
    <source>
        <dbReference type="ARBA" id="ARBA00022519"/>
    </source>
</evidence>
<organism evidence="25 26">
    <name type="scientific">Arsenicitalea aurantiaca</name>
    <dbReference type="NCBI Taxonomy" id="1783274"/>
    <lineage>
        <taxon>Bacteria</taxon>
        <taxon>Pseudomonadati</taxon>
        <taxon>Pseudomonadota</taxon>
        <taxon>Alphaproteobacteria</taxon>
        <taxon>Hyphomicrobiales</taxon>
        <taxon>Devosiaceae</taxon>
        <taxon>Arsenicitalea</taxon>
    </lineage>
</organism>
<keyword evidence="21" id="KW-0472">Membrane</keyword>
<dbReference type="GO" id="GO:0005524">
    <property type="term" value="F:ATP binding"/>
    <property type="evidence" value="ECO:0007669"/>
    <property type="project" value="UniProtKB-KW"/>
</dbReference>
<evidence type="ECO:0000313" key="26">
    <source>
        <dbReference type="Proteomes" id="UP000281547"/>
    </source>
</evidence>
<keyword evidence="6" id="KW-0997">Cell inner membrane</keyword>
<feature type="domain" description="PAC" evidence="24">
    <location>
        <begin position="377"/>
        <end position="434"/>
    </location>
</feature>
<evidence type="ECO:0000256" key="11">
    <source>
        <dbReference type="ARBA" id="ARBA00022643"/>
    </source>
</evidence>
<dbReference type="Gene3D" id="3.30.450.20">
    <property type="entry name" value="PAS domain"/>
    <property type="match status" value="3"/>
</dbReference>
<evidence type="ECO:0000259" key="24">
    <source>
        <dbReference type="PROSITE" id="PS50113"/>
    </source>
</evidence>
<dbReference type="CDD" id="cd00130">
    <property type="entry name" value="PAS"/>
    <property type="match status" value="2"/>
</dbReference>
<keyword evidence="20" id="KW-0843">Virulence</keyword>
<keyword evidence="5" id="KW-1003">Cell membrane</keyword>
<evidence type="ECO:0000256" key="17">
    <source>
        <dbReference type="ARBA" id="ARBA00022840"/>
    </source>
</evidence>
<evidence type="ECO:0000256" key="10">
    <source>
        <dbReference type="ARBA" id="ARBA00022630"/>
    </source>
</evidence>
<dbReference type="PANTHER" id="PTHR41523">
    <property type="entry name" value="TWO-COMPONENT SYSTEM SENSOR PROTEIN"/>
    <property type="match status" value="1"/>
</dbReference>
<dbReference type="PROSITE" id="PS50113">
    <property type="entry name" value="PAC"/>
    <property type="match status" value="2"/>
</dbReference>
<keyword evidence="26" id="KW-1185">Reference proteome</keyword>
<evidence type="ECO:0000256" key="16">
    <source>
        <dbReference type="ARBA" id="ARBA00022777"/>
    </source>
</evidence>
<evidence type="ECO:0000256" key="7">
    <source>
        <dbReference type="ARBA" id="ARBA00022543"/>
    </source>
</evidence>
<keyword evidence="9" id="KW-0716">Sensory transduction</keyword>
<evidence type="ECO:0000256" key="15">
    <source>
        <dbReference type="ARBA" id="ARBA00022741"/>
    </source>
</evidence>
<dbReference type="InterPro" id="IPR000014">
    <property type="entry name" value="PAS"/>
</dbReference>
<protein>
    <recommendedName>
        <fullName evidence="4">Blue-light-activated histidine kinase</fullName>
        <ecNumber evidence="3">2.7.13.3</ecNumber>
    </recommendedName>
</protein>
<evidence type="ECO:0000256" key="3">
    <source>
        <dbReference type="ARBA" id="ARBA00012438"/>
    </source>
</evidence>
<evidence type="ECO:0000256" key="4">
    <source>
        <dbReference type="ARBA" id="ARBA00021740"/>
    </source>
</evidence>
<dbReference type="InterPro" id="IPR001610">
    <property type="entry name" value="PAC"/>
</dbReference>
<dbReference type="AlphaFoldDB" id="A0A433X877"/>
<keyword evidence="17" id="KW-0067">ATP-binding</keyword>
<dbReference type="GO" id="GO:0009881">
    <property type="term" value="F:photoreceptor activity"/>
    <property type="evidence" value="ECO:0007669"/>
    <property type="project" value="UniProtKB-KW"/>
</dbReference>
<keyword evidence="11" id="KW-0288">FMN</keyword>
<dbReference type="Proteomes" id="UP000281547">
    <property type="component" value="Unassembled WGS sequence"/>
</dbReference>
<dbReference type="EC" id="2.7.13.3" evidence="3"/>
<evidence type="ECO:0000256" key="2">
    <source>
        <dbReference type="ARBA" id="ARBA00004429"/>
    </source>
</evidence>
<evidence type="ECO:0000256" key="14">
    <source>
        <dbReference type="ARBA" id="ARBA00022737"/>
    </source>
</evidence>
<evidence type="ECO:0000256" key="21">
    <source>
        <dbReference type="ARBA" id="ARBA00023136"/>
    </source>
</evidence>
<evidence type="ECO:0000256" key="8">
    <source>
        <dbReference type="ARBA" id="ARBA00022553"/>
    </source>
</evidence>
<evidence type="ECO:0000256" key="18">
    <source>
        <dbReference type="ARBA" id="ARBA00022989"/>
    </source>
</evidence>
<evidence type="ECO:0000256" key="22">
    <source>
        <dbReference type="ARBA" id="ARBA00023170"/>
    </source>
</evidence>
<dbReference type="Pfam" id="PF07536">
    <property type="entry name" value="HWE_HK"/>
    <property type="match status" value="1"/>
</dbReference>
<gene>
    <name evidence="25" type="ORF">EMQ25_13195</name>
</gene>
<dbReference type="InterPro" id="IPR013656">
    <property type="entry name" value="PAS_4"/>
</dbReference>
<dbReference type="Gene3D" id="2.10.70.100">
    <property type="match status" value="1"/>
</dbReference>
<dbReference type="GO" id="GO:0005886">
    <property type="term" value="C:plasma membrane"/>
    <property type="evidence" value="ECO:0007669"/>
    <property type="project" value="UniProtKB-SubCell"/>
</dbReference>
<evidence type="ECO:0000256" key="13">
    <source>
        <dbReference type="ARBA" id="ARBA00022692"/>
    </source>
</evidence>
<evidence type="ECO:0000256" key="1">
    <source>
        <dbReference type="ARBA" id="ARBA00000085"/>
    </source>
</evidence>
<evidence type="ECO:0000256" key="9">
    <source>
        <dbReference type="ARBA" id="ARBA00022606"/>
    </source>
</evidence>
<evidence type="ECO:0000256" key="20">
    <source>
        <dbReference type="ARBA" id="ARBA00023026"/>
    </source>
</evidence>
<keyword evidence="18" id="KW-1133">Transmembrane helix</keyword>
<dbReference type="SUPFAM" id="SSF55785">
    <property type="entry name" value="PYP-like sensor domain (PAS domain)"/>
    <property type="match status" value="3"/>
</dbReference>
<keyword evidence="7" id="KW-0600">Photoreceptor protein</keyword>
<keyword evidence="22" id="KW-0675">Receptor</keyword>
<dbReference type="SMART" id="SM00086">
    <property type="entry name" value="PAC"/>
    <property type="match status" value="1"/>
</dbReference>
<keyword evidence="13" id="KW-0812">Transmembrane</keyword>
<proteinExistence type="predicted"/>
<dbReference type="GO" id="GO:0004673">
    <property type="term" value="F:protein histidine kinase activity"/>
    <property type="evidence" value="ECO:0007669"/>
    <property type="project" value="UniProtKB-EC"/>
</dbReference>
<keyword evidence="16" id="KW-0418">Kinase</keyword>
<evidence type="ECO:0000256" key="12">
    <source>
        <dbReference type="ARBA" id="ARBA00022679"/>
    </source>
</evidence>
<dbReference type="PANTHER" id="PTHR41523:SF7">
    <property type="entry name" value="HISTIDINE KINASE"/>
    <property type="match status" value="1"/>
</dbReference>
<comment type="caution">
    <text evidence="25">The sequence shown here is derived from an EMBL/GenBank/DDBJ whole genome shotgun (WGS) entry which is preliminary data.</text>
</comment>
<accession>A0A433X877</accession>
<dbReference type="InterPro" id="IPR000700">
    <property type="entry name" value="PAS-assoc_C"/>
</dbReference>
<dbReference type="EMBL" id="RZNJ01000004">
    <property type="protein sequence ID" value="RUT30264.1"/>
    <property type="molecule type" value="Genomic_DNA"/>
</dbReference>
<keyword evidence="12" id="KW-0808">Transferase</keyword>
<keyword evidence="10" id="KW-0285">Flavoprotein</keyword>
<dbReference type="NCBIfam" id="TIGR00229">
    <property type="entry name" value="sensory_box"/>
    <property type="match status" value="2"/>
</dbReference>
<dbReference type="Pfam" id="PF08447">
    <property type="entry name" value="PAS_3"/>
    <property type="match status" value="1"/>
</dbReference>
<comment type="subcellular location">
    <subcellularLocation>
        <location evidence="2">Cell inner membrane</location>
        <topology evidence="2">Multi-pass membrane protein</topology>
    </subcellularLocation>
</comment>
<evidence type="ECO:0000259" key="23">
    <source>
        <dbReference type="PROSITE" id="PS50112"/>
    </source>
</evidence>
<dbReference type="Pfam" id="PF08448">
    <property type="entry name" value="PAS_4"/>
    <property type="match status" value="2"/>
</dbReference>
<dbReference type="FunFam" id="2.10.70.100:FF:000001">
    <property type="entry name" value="Sensory transduction histidine kinase"/>
    <property type="match status" value="1"/>
</dbReference>
<keyword evidence="8" id="KW-0597">Phosphoprotein</keyword>
<comment type="catalytic activity">
    <reaction evidence="1">
        <text>ATP + protein L-histidine = ADP + protein N-phospho-L-histidine.</text>
        <dbReference type="EC" id="2.7.13.3"/>
    </reaction>
</comment>
<keyword evidence="19" id="KW-0157">Chromophore</keyword>
<dbReference type="PROSITE" id="PS50112">
    <property type="entry name" value="PAS"/>
    <property type="match status" value="1"/>
</dbReference>
<keyword evidence="15" id="KW-0547">Nucleotide-binding</keyword>
<dbReference type="InterPro" id="IPR013655">
    <property type="entry name" value="PAS_fold_3"/>
</dbReference>
<dbReference type="SMART" id="SM00091">
    <property type="entry name" value="PAS"/>
    <property type="match status" value="3"/>
</dbReference>
<feature type="domain" description="PAC" evidence="24">
    <location>
        <begin position="253"/>
        <end position="308"/>
    </location>
</feature>
<feature type="domain" description="PAS" evidence="23">
    <location>
        <begin position="22"/>
        <end position="92"/>
    </location>
</feature>
<dbReference type="InterPro" id="IPR036890">
    <property type="entry name" value="HATPase_C_sf"/>
</dbReference>
<sequence>MVGKTGQGEHHLLNASSPAIDIAAIFEASPNPYVLLDPGLRIVEMNAAYLAVTHRTREEIIGRNIFEAFPSAPGSESEQMLRASLQRVLDTGEADNLALIPYPIRLRDGTMGLRYWSATHTPLKGPDGKLRHILQHTVDVTELEELRAANEALARQREDGMRRRAAAVQAENVVLAAETQQLRTLFEQAPSFMAVLWGSDYVFALANAAYHRITGHRQILGLPLREALPEIEGQGLFEVLDRVRETGEPFIGRDFPVMLQTAPDAPLEERRLDFVYQPILGPMGSVLGIFVQGHDITDQKQAERALARQQELMRLAQEAGGVGTFEWDIESGLVMGSPTFRRLYGLDEVGGAVPAAHFATIVHPEDREQLAVAEDGQPIEDRLRTEYRVVTPGGIRWIGRQGEIVRDEEGRPVRVVGAAYDITERKESETQMRLLMQELAHRVKNMLAMVGAITTQTLRNASDIATAREAIDARLLALSRAQDALTAGKGASAPIHEVVEGAARLLGADDFSRFSIHGPDLLLPPKTALGLGLLLHELGTNAIKYGALSGRSGRVRIEWRLPDRETGKTRFSWEETGGPAVTPPERKGFGSRLIERGLVGYLGGPVSLDYAPHGVRCSVELALTQED</sequence>
<dbReference type="Gene3D" id="3.30.565.10">
    <property type="entry name" value="Histidine kinase-like ATPase, C-terminal domain"/>
    <property type="match status" value="1"/>
</dbReference>
<dbReference type="InterPro" id="IPR035965">
    <property type="entry name" value="PAS-like_dom_sf"/>
</dbReference>
<name>A0A433X877_9HYPH</name>
<evidence type="ECO:0000256" key="5">
    <source>
        <dbReference type="ARBA" id="ARBA00022475"/>
    </source>
</evidence>
<evidence type="ECO:0000313" key="25">
    <source>
        <dbReference type="EMBL" id="RUT30264.1"/>
    </source>
</evidence>
<reference evidence="25 26" key="1">
    <citation type="journal article" date="2016" name="Int. J. Syst. Evol. Microbiol.">
        <title>Arsenicitalea aurantiaca gen. nov., sp. nov., a new member of the family Hyphomicrobiaceae, isolated from high-arsenic sediment.</title>
        <authorList>
            <person name="Mu Y."/>
            <person name="Zhou L."/>
            <person name="Zeng X.C."/>
            <person name="Liu L."/>
            <person name="Pan Y."/>
            <person name="Chen X."/>
            <person name="Wang J."/>
            <person name="Li S."/>
            <person name="Li W.J."/>
            <person name="Wang Y."/>
        </authorList>
    </citation>
    <scope>NUCLEOTIDE SEQUENCE [LARGE SCALE GENOMIC DNA]</scope>
    <source>
        <strain evidence="25 26">42-50</strain>
    </source>
</reference>
<dbReference type="SMART" id="SM00911">
    <property type="entry name" value="HWE_HK"/>
    <property type="match status" value="1"/>
</dbReference>